<evidence type="ECO:0000313" key="4">
    <source>
        <dbReference type="Proteomes" id="UP000198990"/>
    </source>
</evidence>
<reference evidence="4" key="1">
    <citation type="submission" date="2016-10" db="EMBL/GenBank/DDBJ databases">
        <authorList>
            <person name="Varghese N."/>
            <person name="Submissions S."/>
        </authorList>
    </citation>
    <scope>NUCLEOTIDE SEQUENCE [LARGE SCALE GENOMIC DNA]</scope>
    <source>
        <strain evidence="4">DSM 16471</strain>
    </source>
</reference>
<dbReference type="OrthoDB" id="798298at2"/>
<keyword evidence="4" id="KW-1185">Reference proteome</keyword>
<keyword evidence="3" id="KW-0808">Transferase</keyword>
<dbReference type="Proteomes" id="UP000198990">
    <property type="component" value="Unassembled WGS sequence"/>
</dbReference>
<feature type="domain" description="Glycosyl transferase family 1" evidence="1">
    <location>
        <begin position="208"/>
        <end position="366"/>
    </location>
</feature>
<dbReference type="Gene3D" id="3.40.50.2000">
    <property type="entry name" value="Glycogen Phosphorylase B"/>
    <property type="match status" value="2"/>
</dbReference>
<dbReference type="GO" id="GO:0016757">
    <property type="term" value="F:glycosyltransferase activity"/>
    <property type="evidence" value="ECO:0007669"/>
    <property type="project" value="InterPro"/>
</dbReference>
<dbReference type="InterPro" id="IPR001296">
    <property type="entry name" value="Glyco_trans_1"/>
</dbReference>
<evidence type="ECO:0000259" key="2">
    <source>
        <dbReference type="Pfam" id="PF13439"/>
    </source>
</evidence>
<dbReference type="InterPro" id="IPR028098">
    <property type="entry name" value="Glyco_trans_4-like_N"/>
</dbReference>
<dbReference type="EMBL" id="FNZN01000003">
    <property type="protein sequence ID" value="SEL19907.1"/>
    <property type="molecule type" value="Genomic_DNA"/>
</dbReference>
<evidence type="ECO:0000313" key="3">
    <source>
        <dbReference type="EMBL" id="SEL19907.1"/>
    </source>
</evidence>
<dbReference type="SUPFAM" id="SSF53756">
    <property type="entry name" value="UDP-Glycosyltransferase/glycogen phosphorylase"/>
    <property type="match status" value="1"/>
</dbReference>
<dbReference type="STRING" id="228957.SAMN04488008_103113"/>
<dbReference type="PANTHER" id="PTHR12526:SF628">
    <property type="entry name" value="MANNOSYLGLUCOSYLGLYCERATE SYNTHASE"/>
    <property type="match status" value="1"/>
</dbReference>
<sequence length="392" mass="44749">MNILFLIGKYPNHGGTEVVTTVLANAFAKKGYAVSIASFEQTVPELSTALDKTIKLFALSYPVYSRRNIRDLKKIIFKEDIDFVLNQWCLPLHVTKMCNAAIGKTKCKVISVLHGIPDKNKRLVHLENKIKATDNSIVLMFYKLAHEVLLNVTAYNLKYVYRYSAKYVVLSESYMESFIKLSKIKNASRLLTIGNPLTISNEDYQYDPTSKEKVILYVGRMDHTNKRVDRIIEAWEKLFEVYPDWKLVLIGDGPDRATLEKYVKRKKILGVQFKGFKNDAPTAHYAKSSILILTSDLEGFGLVLIEAMSYAVVPVVYGSYTAVYDIVTDNTSGFITNMPYSEEETVLKLKELMSNPNKRNLMAEQALDKSKNFKLEMILNQWEILFAELNTK</sequence>
<dbReference type="Pfam" id="PF00534">
    <property type="entry name" value="Glycos_transf_1"/>
    <property type="match status" value="1"/>
</dbReference>
<dbReference type="Pfam" id="PF13439">
    <property type="entry name" value="Glyco_transf_4"/>
    <property type="match status" value="1"/>
</dbReference>
<proteinExistence type="predicted"/>
<gene>
    <name evidence="3" type="ORF">SAMN04488008_103113</name>
</gene>
<accession>A0A1H7NAG2</accession>
<organism evidence="3 4">
    <name type="scientific">Maribacter orientalis</name>
    <dbReference type="NCBI Taxonomy" id="228957"/>
    <lineage>
        <taxon>Bacteria</taxon>
        <taxon>Pseudomonadati</taxon>
        <taxon>Bacteroidota</taxon>
        <taxon>Flavobacteriia</taxon>
        <taxon>Flavobacteriales</taxon>
        <taxon>Flavobacteriaceae</taxon>
        <taxon>Maribacter</taxon>
    </lineage>
</organism>
<protein>
    <submittedName>
        <fullName evidence="3">Glycosyltransferase involved in cell wall bisynthesis</fullName>
    </submittedName>
</protein>
<dbReference type="RefSeq" id="WP_091622169.1">
    <property type="nucleotide sequence ID" value="NZ_FNZN01000003.1"/>
</dbReference>
<name>A0A1H7NAG2_9FLAO</name>
<dbReference type="AlphaFoldDB" id="A0A1H7NAG2"/>
<feature type="domain" description="Glycosyltransferase subfamily 4-like N-terminal" evidence="2">
    <location>
        <begin position="14"/>
        <end position="185"/>
    </location>
</feature>
<evidence type="ECO:0000259" key="1">
    <source>
        <dbReference type="Pfam" id="PF00534"/>
    </source>
</evidence>
<dbReference type="PANTHER" id="PTHR12526">
    <property type="entry name" value="GLYCOSYLTRANSFERASE"/>
    <property type="match status" value="1"/>
</dbReference>